<evidence type="ECO:0000313" key="3">
    <source>
        <dbReference type="Proteomes" id="UP000325313"/>
    </source>
</evidence>
<proteinExistence type="predicted"/>
<sequence length="89" mass="9658">MPGLTWPTSSIDPGIRHLLATSIGFSVHLSSGSKKNSLDCLICSRPIDHRSHKSALDPSKQPSIRGCSTNNPLEIESESSHRCHLLVVD</sequence>
<reference evidence="2 3" key="1">
    <citation type="submission" date="2019-05" db="EMBL/GenBank/DDBJ databases">
        <title>Emergence of the Ug99 lineage of the wheat stem rust pathogen through somatic hybridization.</title>
        <authorList>
            <person name="Li F."/>
            <person name="Upadhyaya N.M."/>
            <person name="Sperschneider J."/>
            <person name="Matny O."/>
            <person name="Nguyen-Phuc H."/>
            <person name="Mago R."/>
            <person name="Raley C."/>
            <person name="Miller M.E."/>
            <person name="Silverstein K.A.T."/>
            <person name="Henningsen E."/>
            <person name="Hirsch C.D."/>
            <person name="Visser B."/>
            <person name="Pretorius Z.A."/>
            <person name="Steffenson B.J."/>
            <person name="Schwessinger B."/>
            <person name="Dodds P.N."/>
            <person name="Figueroa M."/>
        </authorList>
    </citation>
    <scope>NUCLEOTIDE SEQUENCE [LARGE SCALE GENOMIC DNA]</scope>
    <source>
        <strain evidence="2 3">Ug99</strain>
    </source>
</reference>
<organism evidence="2 3">
    <name type="scientific">Puccinia graminis f. sp. tritici</name>
    <dbReference type="NCBI Taxonomy" id="56615"/>
    <lineage>
        <taxon>Eukaryota</taxon>
        <taxon>Fungi</taxon>
        <taxon>Dikarya</taxon>
        <taxon>Basidiomycota</taxon>
        <taxon>Pucciniomycotina</taxon>
        <taxon>Pucciniomycetes</taxon>
        <taxon>Pucciniales</taxon>
        <taxon>Pucciniaceae</taxon>
        <taxon>Puccinia</taxon>
    </lineage>
</organism>
<dbReference type="EMBL" id="VDEP01000380">
    <property type="protein sequence ID" value="KAA1091937.1"/>
    <property type="molecule type" value="Genomic_DNA"/>
</dbReference>
<dbReference type="AlphaFoldDB" id="A0A5B0NRM6"/>
<feature type="compositionally biased region" description="Polar residues" evidence="1">
    <location>
        <begin position="60"/>
        <end position="71"/>
    </location>
</feature>
<evidence type="ECO:0000256" key="1">
    <source>
        <dbReference type="SAM" id="MobiDB-lite"/>
    </source>
</evidence>
<dbReference type="Proteomes" id="UP000325313">
    <property type="component" value="Unassembled WGS sequence"/>
</dbReference>
<name>A0A5B0NRM6_PUCGR</name>
<gene>
    <name evidence="2" type="ORF">PGTUg99_016901</name>
</gene>
<protein>
    <submittedName>
        <fullName evidence="2">Uncharacterized protein</fullName>
    </submittedName>
</protein>
<evidence type="ECO:0000313" key="2">
    <source>
        <dbReference type="EMBL" id="KAA1091937.1"/>
    </source>
</evidence>
<comment type="caution">
    <text evidence="2">The sequence shown here is derived from an EMBL/GenBank/DDBJ whole genome shotgun (WGS) entry which is preliminary data.</text>
</comment>
<feature type="region of interest" description="Disordered" evidence="1">
    <location>
        <begin position="52"/>
        <end position="71"/>
    </location>
</feature>
<accession>A0A5B0NRM6</accession>